<keyword evidence="2" id="KW-1185">Reference proteome</keyword>
<accession>V6J1C3</accession>
<evidence type="ECO:0000313" key="1">
    <source>
        <dbReference type="EMBL" id="EST13642.1"/>
    </source>
</evidence>
<dbReference type="RefSeq" id="WP_023508360.1">
    <property type="nucleotide sequence ID" value="NZ_AWTC01000001.1"/>
</dbReference>
<evidence type="ECO:0000313" key="2">
    <source>
        <dbReference type="Proteomes" id="UP000018296"/>
    </source>
</evidence>
<protein>
    <submittedName>
        <fullName evidence="1">Uncharacterized protein</fullName>
    </submittedName>
</protein>
<dbReference type="AlphaFoldDB" id="V6J1C3"/>
<dbReference type="PATRIC" id="fig|1395513.3.peg.34"/>
<organism evidence="1 2">
    <name type="scientific">Sporolactobacillus laevolacticus DSM 442</name>
    <dbReference type="NCBI Taxonomy" id="1395513"/>
    <lineage>
        <taxon>Bacteria</taxon>
        <taxon>Bacillati</taxon>
        <taxon>Bacillota</taxon>
        <taxon>Bacilli</taxon>
        <taxon>Bacillales</taxon>
        <taxon>Sporolactobacillaceae</taxon>
        <taxon>Sporolactobacillus</taxon>
    </lineage>
</organism>
<proteinExistence type="predicted"/>
<name>V6J1C3_9BACL</name>
<dbReference type="OrthoDB" id="2682438at2"/>
<dbReference type="Proteomes" id="UP000018296">
    <property type="component" value="Unassembled WGS sequence"/>
</dbReference>
<reference evidence="1 2" key="1">
    <citation type="journal article" date="2013" name="Genome Announc.">
        <title>Genome Sequence of Sporolactobacillus laevolacticus DSM442, an Efficient Polymer-Grade D-Lactate Producer from Agricultural Waste Cottonseed as a Nitrogen Source.</title>
        <authorList>
            <person name="Wang H."/>
            <person name="Wang L."/>
            <person name="Ju J."/>
            <person name="Yu B."/>
            <person name="Ma Y."/>
        </authorList>
    </citation>
    <scope>NUCLEOTIDE SEQUENCE [LARGE SCALE GENOMIC DNA]</scope>
    <source>
        <strain evidence="1 2">DSM 442</strain>
    </source>
</reference>
<gene>
    <name evidence="1" type="ORF">P343_00165</name>
</gene>
<comment type="caution">
    <text evidence="1">The sequence shown here is derived from an EMBL/GenBank/DDBJ whole genome shotgun (WGS) entry which is preliminary data.</text>
</comment>
<dbReference type="EMBL" id="AWTC01000001">
    <property type="protein sequence ID" value="EST13642.1"/>
    <property type="molecule type" value="Genomic_DNA"/>
</dbReference>
<sequence>MNYYGIVIEQSLKNPDIINEFDLVAQKQKGSWRFLLLSIPEIELENQLKKLQNSMIRINDECWYSHFFRDETMIVVYQDALFKTTVNPNDWKEVITYGIKHGVPIEQLDFDPHTKKEAFNLFEL</sequence>